<evidence type="ECO:0000256" key="1">
    <source>
        <dbReference type="SAM" id="MobiDB-lite"/>
    </source>
</evidence>
<dbReference type="InterPro" id="IPR011993">
    <property type="entry name" value="PH-like_dom_sf"/>
</dbReference>
<feature type="region of interest" description="Disordered" evidence="1">
    <location>
        <begin position="68"/>
        <end position="106"/>
    </location>
</feature>
<feature type="region of interest" description="Disordered" evidence="1">
    <location>
        <begin position="323"/>
        <end position="400"/>
    </location>
</feature>
<feature type="domain" description="PH" evidence="2">
    <location>
        <begin position="134"/>
        <end position="244"/>
    </location>
</feature>
<dbReference type="OrthoDB" id="5865767at2759"/>
<feature type="compositionally biased region" description="Low complexity" evidence="1">
    <location>
        <begin position="287"/>
        <end position="305"/>
    </location>
</feature>
<feature type="compositionally biased region" description="Basic residues" evidence="1">
    <location>
        <begin position="262"/>
        <end position="271"/>
    </location>
</feature>
<dbReference type="EMBL" id="CAJVRM010000068">
    <property type="protein sequence ID" value="CAG8973273.1"/>
    <property type="molecule type" value="Genomic_DNA"/>
</dbReference>
<comment type="caution">
    <text evidence="3">The sequence shown here is derived from an EMBL/GenBank/DDBJ whole genome shotgun (WGS) entry which is preliminary data.</text>
</comment>
<dbReference type="Proteomes" id="UP000701801">
    <property type="component" value="Unassembled WGS sequence"/>
</dbReference>
<evidence type="ECO:0000313" key="4">
    <source>
        <dbReference type="Proteomes" id="UP000701801"/>
    </source>
</evidence>
<name>A0A9N9PS86_9HELO</name>
<feature type="compositionally biased region" description="Low complexity" evidence="1">
    <location>
        <begin position="88"/>
        <end position="99"/>
    </location>
</feature>
<feature type="region of interest" description="Disordered" evidence="1">
    <location>
        <begin position="253"/>
        <end position="311"/>
    </location>
</feature>
<feature type="compositionally biased region" description="Polar residues" evidence="1">
    <location>
        <begin position="71"/>
        <end position="85"/>
    </location>
</feature>
<dbReference type="SMART" id="SM00233">
    <property type="entry name" value="PH"/>
    <property type="match status" value="1"/>
</dbReference>
<reference evidence="3" key="1">
    <citation type="submission" date="2021-07" db="EMBL/GenBank/DDBJ databases">
        <authorList>
            <person name="Durling M."/>
        </authorList>
    </citation>
    <scope>NUCLEOTIDE SEQUENCE</scope>
</reference>
<proteinExistence type="predicted"/>
<dbReference type="InterPro" id="IPR001849">
    <property type="entry name" value="PH_domain"/>
</dbReference>
<dbReference type="PANTHER" id="PTHR37283">
    <property type="entry name" value="PH DOMAIN-CONTAINING PROTEIN YHR131C"/>
    <property type="match status" value="1"/>
</dbReference>
<feature type="compositionally biased region" description="Low complexity" evidence="1">
    <location>
        <begin position="340"/>
        <end position="393"/>
    </location>
</feature>
<dbReference type="SUPFAM" id="SSF50729">
    <property type="entry name" value="PH domain-like"/>
    <property type="match status" value="1"/>
</dbReference>
<dbReference type="Gene3D" id="2.30.29.30">
    <property type="entry name" value="Pleckstrin-homology domain (PH domain)/Phosphotyrosine-binding domain (PTB)"/>
    <property type="match status" value="1"/>
</dbReference>
<dbReference type="PANTHER" id="PTHR37283:SF1">
    <property type="entry name" value="PH DOMAIN-CONTAINING PROTEIN YHR131C"/>
    <property type="match status" value="1"/>
</dbReference>
<keyword evidence="4" id="KW-1185">Reference proteome</keyword>
<sequence>MHELGSLVYNRHTFSLVQQVFGKNHLAMASHNVDRENLDFASLGDFLGVEMSRASRVSMEDYVQRHREQSHSACSLTTRSQSPRQTQEEPPSYEEFSPSTKRPKFNIQPREDEGQEVLPPYSCAISLENVFLRKTELEGAVHRAQDRNWYREIVTLQGTALSFHKYKGGNVFGKEGKNDTATGAKRGPLLRTYNLQHAEVGVAADYLKKRFVIRIRAEADQFLLSCNKIETLVLWLQSLFAAIDLAAPLDDRDLPRDLSIPRPRRRRARRNGGRDPNVVREQPEFGASDVPDTTTATTSTSSLVSDLDDTESVEVQLVTPALLEIRPSQPPSPEPEQQRVRPSLLSSASRSRLFSTYGPQSHSPSSSYSSYSSGSNSSSTTTTTQSSLDSNSSVTESGKWRPHHQWTPFYDMLYAKRCMTILTSHSPRKSNLVIMKGKRWVVDWATGRLKKWSPPPSEEGLPDYDEAVGNEEFVVGPYGDLLRI</sequence>
<evidence type="ECO:0000313" key="3">
    <source>
        <dbReference type="EMBL" id="CAG8973273.1"/>
    </source>
</evidence>
<accession>A0A9N9PS86</accession>
<evidence type="ECO:0000259" key="2">
    <source>
        <dbReference type="PROSITE" id="PS50003"/>
    </source>
</evidence>
<dbReference type="PROSITE" id="PS50003">
    <property type="entry name" value="PH_DOMAIN"/>
    <property type="match status" value="1"/>
</dbReference>
<organism evidence="3 4">
    <name type="scientific">Hymenoscyphus albidus</name>
    <dbReference type="NCBI Taxonomy" id="595503"/>
    <lineage>
        <taxon>Eukaryota</taxon>
        <taxon>Fungi</taxon>
        <taxon>Dikarya</taxon>
        <taxon>Ascomycota</taxon>
        <taxon>Pezizomycotina</taxon>
        <taxon>Leotiomycetes</taxon>
        <taxon>Helotiales</taxon>
        <taxon>Helotiaceae</taxon>
        <taxon>Hymenoscyphus</taxon>
    </lineage>
</organism>
<dbReference type="AlphaFoldDB" id="A0A9N9PS86"/>
<gene>
    <name evidence="3" type="ORF">HYALB_00000034</name>
</gene>
<protein>
    <recommendedName>
        <fullName evidence="2">PH domain-containing protein</fullName>
    </recommendedName>
</protein>